<accession>A0A549TGR7</accession>
<gene>
    <name evidence="2" type="ORF">FNA46_03430</name>
</gene>
<comment type="caution">
    <text evidence="2">The sequence shown here is derived from an EMBL/GenBank/DDBJ whole genome shotgun (WGS) entry which is preliminary data.</text>
</comment>
<reference evidence="2 3" key="1">
    <citation type="submission" date="2019-07" db="EMBL/GenBank/DDBJ databases">
        <title>Ln-dependent methylotrophs.</title>
        <authorList>
            <person name="Tani A."/>
        </authorList>
    </citation>
    <scope>NUCLEOTIDE SEQUENCE [LARGE SCALE GENOMIC DNA]</scope>
    <source>
        <strain evidence="2 3">SM12</strain>
    </source>
</reference>
<protein>
    <submittedName>
        <fullName evidence="2">Uncharacterized protein</fullName>
    </submittedName>
</protein>
<evidence type="ECO:0000256" key="1">
    <source>
        <dbReference type="SAM" id="MobiDB-lite"/>
    </source>
</evidence>
<keyword evidence="3" id="KW-1185">Reference proteome</keyword>
<organism evidence="2 3">
    <name type="scientific">Rhizobium straminoryzae</name>
    <dbReference type="NCBI Taxonomy" id="1387186"/>
    <lineage>
        <taxon>Bacteria</taxon>
        <taxon>Pseudomonadati</taxon>
        <taxon>Pseudomonadota</taxon>
        <taxon>Alphaproteobacteria</taxon>
        <taxon>Hyphomicrobiales</taxon>
        <taxon>Rhizobiaceae</taxon>
        <taxon>Rhizobium/Agrobacterium group</taxon>
        <taxon>Rhizobium</taxon>
    </lineage>
</organism>
<dbReference type="AlphaFoldDB" id="A0A549TGR7"/>
<sequence>MRTALVMMTILGCDDSGNDCQYIATLQQRWPTIELCNAVSAKELASFANVSYPVVIAVCQDPTLAARPPAGKAPVPTAKPKQPQQALTPAEEREQEQTLAQTAINRVKDILPSREAVGNVVTSPVRMVQDGYAWVARRLR</sequence>
<dbReference type="RefSeq" id="WP_142880936.1">
    <property type="nucleotide sequence ID" value="NZ_VJMG01000008.1"/>
</dbReference>
<evidence type="ECO:0000313" key="2">
    <source>
        <dbReference type="EMBL" id="TRL41930.1"/>
    </source>
</evidence>
<dbReference type="EMBL" id="VJMG01000008">
    <property type="protein sequence ID" value="TRL41930.1"/>
    <property type="molecule type" value="Genomic_DNA"/>
</dbReference>
<feature type="region of interest" description="Disordered" evidence="1">
    <location>
        <begin position="67"/>
        <end position="98"/>
    </location>
</feature>
<dbReference type="Proteomes" id="UP000316801">
    <property type="component" value="Unassembled WGS sequence"/>
</dbReference>
<proteinExistence type="predicted"/>
<name>A0A549TGR7_9HYPH</name>
<evidence type="ECO:0000313" key="3">
    <source>
        <dbReference type="Proteomes" id="UP000316801"/>
    </source>
</evidence>